<dbReference type="InterPro" id="IPR005122">
    <property type="entry name" value="Uracil-DNA_glycosylase-like"/>
</dbReference>
<dbReference type="STRING" id="292462.AWC05_19720"/>
<dbReference type="GO" id="GO:0008263">
    <property type="term" value="F:pyrimidine-specific mismatch base pair DNA N-glycosylase activity"/>
    <property type="evidence" value="ECO:0007669"/>
    <property type="project" value="TreeGrafter"/>
</dbReference>
<comment type="caution">
    <text evidence="5">The sequence shown here is derived from an EMBL/GenBank/DDBJ whole genome shotgun (WGS) entry which is preliminary data.</text>
</comment>
<name>A0A1X1UA23_MYCFL</name>
<dbReference type="OrthoDB" id="9799921at2"/>
<keyword evidence="1" id="KW-0227">DNA damage</keyword>
<organism evidence="5 6">
    <name type="scientific">Mycobacterium florentinum</name>
    <dbReference type="NCBI Taxonomy" id="292462"/>
    <lineage>
        <taxon>Bacteria</taxon>
        <taxon>Bacillati</taxon>
        <taxon>Actinomycetota</taxon>
        <taxon>Actinomycetes</taxon>
        <taxon>Mycobacteriales</taxon>
        <taxon>Mycobacteriaceae</taxon>
        <taxon>Mycobacterium</taxon>
        <taxon>Mycobacterium simiae complex</taxon>
    </lineage>
</organism>
<evidence type="ECO:0000256" key="2">
    <source>
        <dbReference type="ARBA" id="ARBA00022801"/>
    </source>
</evidence>
<feature type="domain" description="Uracil-DNA glycosylase-like" evidence="4">
    <location>
        <begin position="9"/>
        <end position="151"/>
    </location>
</feature>
<proteinExistence type="predicted"/>
<dbReference type="Proteomes" id="UP000193010">
    <property type="component" value="Unassembled WGS sequence"/>
</dbReference>
<dbReference type="GO" id="GO:0006285">
    <property type="term" value="P:base-excision repair, AP site formation"/>
    <property type="evidence" value="ECO:0007669"/>
    <property type="project" value="InterPro"/>
</dbReference>
<dbReference type="RefSeq" id="WP_085221914.1">
    <property type="nucleotide sequence ID" value="NZ_AP022576.1"/>
</dbReference>
<keyword evidence="6" id="KW-1185">Reference proteome</keyword>
<sequence length="178" mass="19668">MMHYESDILAPGLDIVFCGMNPATTAAVDGHNFSNRSNRFWSVLHLAGFTDRRLRPEDERRLLDYGCGITAVVGRPTRRASDVSTEEFRRARPEFEAKIRRYAPRAIAFLGKRALTAMTGIPKIDWGPYAPGFADTAAWVLPNPSGLNRGFTLDDLVGAYSELRCALTQPGSTTATMD</sequence>
<reference evidence="5 6" key="1">
    <citation type="submission" date="2016-01" db="EMBL/GenBank/DDBJ databases">
        <title>The new phylogeny of the genus Mycobacterium.</title>
        <authorList>
            <person name="Tarcisio F."/>
            <person name="Conor M."/>
            <person name="Antonella G."/>
            <person name="Elisabetta G."/>
            <person name="Giulia F.S."/>
            <person name="Sara T."/>
            <person name="Anna F."/>
            <person name="Clotilde B."/>
            <person name="Roberto B."/>
            <person name="Veronica D.S."/>
            <person name="Fabio R."/>
            <person name="Monica P."/>
            <person name="Olivier J."/>
            <person name="Enrico T."/>
            <person name="Nicola S."/>
        </authorList>
    </citation>
    <scope>NUCLEOTIDE SEQUENCE [LARGE SCALE GENOMIC DNA]</scope>
    <source>
        <strain evidence="5 6">DSM 44852</strain>
    </source>
</reference>
<dbReference type="EMBL" id="LQOV01000011">
    <property type="protein sequence ID" value="ORV53652.1"/>
    <property type="molecule type" value="Genomic_DNA"/>
</dbReference>
<dbReference type="InterPro" id="IPR036895">
    <property type="entry name" value="Uracil-DNA_glycosylase-like_sf"/>
</dbReference>
<dbReference type="InterPro" id="IPR015637">
    <property type="entry name" value="MUG/TDG"/>
</dbReference>
<dbReference type="CDD" id="cd10028">
    <property type="entry name" value="UDG-F2_TDG_MUG"/>
    <property type="match status" value="1"/>
</dbReference>
<keyword evidence="3" id="KW-0234">DNA repair</keyword>
<dbReference type="GO" id="GO:0004844">
    <property type="term" value="F:uracil DNA N-glycosylase activity"/>
    <property type="evidence" value="ECO:0007669"/>
    <property type="project" value="TreeGrafter"/>
</dbReference>
<evidence type="ECO:0000313" key="6">
    <source>
        <dbReference type="Proteomes" id="UP000193010"/>
    </source>
</evidence>
<dbReference type="AlphaFoldDB" id="A0A1X1UA23"/>
<evidence type="ECO:0000259" key="4">
    <source>
        <dbReference type="Pfam" id="PF03167"/>
    </source>
</evidence>
<dbReference type="Gene3D" id="3.40.470.10">
    <property type="entry name" value="Uracil-DNA glycosylase-like domain"/>
    <property type="match status" value="1"/>
</dbReference>
<evidence type="ECO:0000313" key="5">
    <source>
        <dbReference type="EMBL" id="ORV53652.1"/>
    </source>
</evidence>
<gene>
    <name evidence="5" type="ORF">AWC05_19720</name>
</gene>
<dbReference type="PANTHER" id="PTHR12159">
    <property type="entry name" value="G/T AND G/U MISMATCH-SPECIFIC DNA GLYCOSYLASE"/>
    <property type="match status" value="1"/>
</dbReference>
<keyword evidence="2" id="KW-0378">Hydrolase</keyword>
<dbReference type="NCBIfam" id="NF007570">
    <property type="entry name" value="PRK10201.1"/>
    <property type="match status" value="1"/>
</dbReference>
<dbReference type="PANTHER" id="PTHR12159:SF9">
    <property type="entry name" value="G_T MISMATCH-SPECIFIC THYMINE DNA GLYCOSYLASE"/>
    <property type="match status" value="1"/>
</dbReference>
<dbReference type="Pfam" id="PF03167">
    <property type="entry name" value="UDG"/>
    <property type="match status" value="1"/>
</dbReference>
<dbReference type="SUPFAM" id="SSF52141">
    <property type="entry name" value="Uracil-DNA glycosylase-like"/>
    <property type="match status" value="1"/>
</dbReference>
<protein>
    <submittedName>
        <fullName evidence="5">DNA glycosylase</fullName>
    </submittedName>
</protein>
<evidence type="ECO:0000256" key="1">
    <source>
        <dbReference type="ARBA" id="ARBA00022763"/>
    </source>
</evidence>
<accession>A0A1X1UA23</accession>
<evidence type="ECO:0000256" key="3">
    <source>
        <dbReference type="ARBA" id="ARBA00023204"/>
    </source>
</evidence>